<reference evidence="1 2" key="1">
    <citation type="journal article" date="2014" name="Genome Announc.">
        <title>Complete Genome Sequence of Sterol-Transforming Mycobacterium neoaurum Strain VKM Ac-1815D.</title>
        <authorList>
            <person name="Shtratnikova V.Y."/>
            <person name="Bragin E.Y."/>
            <person name="Dovbnya D.V."/>
            <person name="Pekov Y.A."/>
            <person name="Schelkunov M.I."/>
            <person name="Strizhov N."/>
            <person name="Ivashina T.V."/>
            <person name="Ashapkin V.V."/>
            <person name="Donova M.V."/>
        </authorList>
    </citation>
    <scope>NUCLEOTIDE SEQUENCE [LARGE SCALE GENOMIC DNA]</scope>
    <source>
        <strain evidence="1 2">VKM Ac-1815D</strain>
    </source>
</reference>
<name>V5XJ26_MYCNE</name>
<evidence type="ECO:0000313" key="1">
    <source>
        <dbReference type="EMBL" id="AHC27766.1"/>
    </source>
</evidence>
<protein>
    <submittedName>
        <fullName evidence="1">Uncharacterized protein</fullName>
    </submittedName>
</protein>
<proteinExistence type="predicted"/>
<dbReference type="AlphaFoldDB" id="V5XJ26"/>
<accession>V5XJ26</accession>
<evidence type="ECO:0000313" key="2">
    <source>
        <dbReference type="Proteomes" id="UP000018763"/>
    </source>
</evidence>
<gene>
    <name evidence="1" type="ORF">D174_00090</name>
</gene>
<dbReference type="Proteomes" id="UP000018763">
    <property type="component" value="Chromosome"/>
</dbReference>
<sequence length="44" mass="5048">MTGCSKIADDLSDAPFVTRRYQVSCNRSEASEFEQFDEFLAIRI</sequence>
<dbReference type="EMBL" id="CP006936">
    <property type="protein sequence ID" value="AHC27766.1"/>
    <property type="molecule type" value="Genomic_DNA"/>
</dbReference>
<organism evidence="1 2">
    <name type="scientific">Mycolicibacterium neoaurum VKM Ac-1815D</name>
    <dbReference type="NCBI Taxonomy" id="700508"/>
    <lineage>
        <taxon>Bacteria</taxon>
        <taxon>Bacillati</taxon>
        <taxon>Actinomycetota</taxon>
        <taxon>Actinomycetes</taxon>
        <taxon>Mycobacteriales</taxon>
        <taxon>Mycobacteriaceae</taxon>
        <taxon>Mycolicibacterium</taxon>
    </lineage>
</organism>
<keyword evidence="2" id="KW-1185">Reference proteome</keyword>